<dbReference type="CDD" id="cd02440">
    <property type="entry name" value="AdoMet_MTases"/>
    <property type="match status" value="1"/>
</dbReference>
<dbReference type="InterPro" id="IPR029063">
    <property type="entry name" value="SAM-dependent_MTases_sf"/>
</dbReference>
<dbReference type="GO" id="GO:0008757">
    <property type="term" value="F:S-adenosylmethionine-dependent methyltransferase activity"/>
    <property type="evidence" value="ECO:0007669"/>
    <property type="project" value="InterPro"/>
</dbReference>
<dbReference type="Gene3D" id="3.40.50.150">
    <property type="entry name" value="Vaccinia Virus protein VP39"/>
    <property type="match status" value="1"/>
</dbReference>
<name>A0A7H9CIW7_9BACT</name>
<keyword evidence="3" id="KW-1185">Reference proteome</keyword>
<dbReference type="Pfam" id="PF08241">
    <property type="entry name" value="Methyltransf_11"/>
    <property type="match status" value="1"/>
</dbReference>
<evidence type="ECO:0000313" key="2">
    <source>
        <dbReference type="EMBL" id="QLI06066.1"/>
    </source>
</evidence>
<keyword evidence="2" id="KW-0489">Methyltransferase</keyword>
<dbReference type="EMBL" id="CP049075">
    <property type="protein sequence ID" value="QLI06066.1"/>
    <property type="molecule type" value="Genomic_DNA"/>
</dbReference>
<reference evidence="2 3" key="1">
    <citation type="submission" date="2020-02" db="EMBL/GenBank/DDBJ databases">
        <title>Complete genome sequence of the novel Campylobacter species Candidatus Campylobacter infans.</title>
        <authorList>
            <person name="Duim B."/>
            <person name="Zomer A."/>
            <person name="van der Graaf L."/>
            <person name="Wagenaar J."/>
        </authorList>
    </citation>
    <scope>NUCLEOTIDE SEQUENCE [LARGE SCALE GENOMIC DNA]</scope>
    <source>
        <strain evidence="2 3">19S00001</strain>
    </source>
</reference>
<feature type="domain" description="Methyltransferase type 11" evidence="1">
    <location>
        <begin position="39"/>
        <end position="124"/>
    </location>
</feature>
<accession>A0A7H9CIW7</accession>
<dbReference type="GO" id="GO:0102130">
    <property type="term" value="F:malonyl-CoA methyltransferase activity"/>
    <property type="evidence" value="ECO:0007669"/>
    <property type="project" value="UniProtKB-EC"/>
</dbReference>
<dbReference type="AlphaFoldDB" id="A0A7H9CIW7"/>
<dbReference type="GO" id="GO:0032259">
    <property type="term" value="P:methylation"/>
    <property type="evidence" value="ECO:0007669"/>
    <property type="project" value="UniProtKB-KW"/>
</dbReference>
<organism evidence="2 3">
    <name type="scientific">Candidatus Campylobacter infans</name>
    <dbReference type="NCBI Taxonomy" id="2561898"/>
    <lineage>
        <taxon>Bacteria</taxon>
        <taxon>Pseudomonadati</taxon>
        <taxon>Campylobacterota</taxon>
        <taxon>Epsilonproteobacteria</taxon>
        <taxon>Campylobacterales</taxon>
        <taxon>Campylobacteraceae</taxon>
        <taxon>Campylobacter</taxon>
    </lineage>
</organism>
<sequence length="227" mass="25827">MRFKNAKNYDEFAKAQKFAANNLISLLTSIQSDFNVIYEIGCGSGILSKMLMANLGFKRLILNDLFKSQIMNECEAQIGDITQISMPSGLDLVISSSVFQWIYPLEILSTKIFKSLNNGGLCAFCMLSLGSLNELSSFTNQSLEYKNPDQIDKIFSQDFQILAKQNYNFIDKFQNLKELLNSLKQTGVNNLNGNFKLNKSSLNAMDKHFNQNYKLSYNFYSLIMQKT</sequence>
<dbReference type="Proteomes" id="UP000509414">
    <property type="component" value="Chromosome"/>
</dbReference>
<dbReference type="KEGG" id="cinf:CINF_1591"/>
<evidence type="ECO:0000313" key="3">
    <source>
        <dbReference type="Proteomes" id="UP000509414"/>
    </source>
</evidence>
<dbReference type="EC" id="2.1.1.197" evidence="2"/>
<protein>
    <submittedName>
        <fullName evidence="2">Malonyl-[acp] methyltransferase</fullName>
        <ecNumber evidence="2">2.1.1.197</ecNumber>
    </submittedName>
</protein>
<keyword evidence="2" id="KW-0808">Transferase</keyword>
<proteinExistence type="predicted"/>
<dbReference type="SUPFAM" id="SSF53335">
    <property type="entry name" value="S-adenosyl-L-methionine-dependent methyltransferases"/>
    <property type="match status" value="1"/>
</dbReference>
<gene>
    <name evidence="2" type="primary">bioC</name>
    <name evidence="2" type="ORF">CINF_1591</name>
</gene>
<evidence type="ECO:0000259" key="1">
    <source>
        <dbReference type="Pfam" id="PF08241"/>
    </source>
</evidence>
<dbReference type="InterPro" id="IPR013216">
    <property type="entry name" value="Methyltransf_11"/>
</dbReference>